<accession>A0A553ZTI3</accession>
<name>A0A553ZTI3_9BACI</name>
<protein>
    <submittedName>
        <fullName evidence="2">Uncharacterized protein</fullName>
    </submittedName>
</protein>
<feature type="transmembrane region" description="Helical" evidence="1">
    <location>
        <begin position="38"/>
        <end position="57"/>
    </location>
</feature>
<keyword evidence="1" id="KW-1133">Transmembrane helix</keyword>
<evidence type="ECO:0000256" key="1">
    <source>
        <dbReference type="SAM" id="Phobius"/>
    </source>
</evidence>
<sequence length="68" mass="7751">MYRNYNARWLLAVVIAFVGGLAVYFIVPLFGIEPSVEIFTAGFLYLFCASFYSERFASNDLPPMREEG</sequence>
<evidence type="ECO:0000313" key="3">
    <source>
        <dbReference type="Proteomes" id="UP000318521"/>
    </source>
</evidence>
<dbReference type="AlphaFoldDB" id="A0A553ZTI3"/>
<keyword evidence="1" id="KW-0472">Membrane</keyword>
<feature type="transmembrane region" description="Helical" evidence="1">
    <location>
        <begin position="9"/>
        <end position="32"/>
    </location>
</feature>
<keyword evidence="3" id="KW-1185">Reference proteome</keyword>
<evidence type="ECO:0000313" key="2">
    <source>
        <dbReference type="EMBL" id="TSB44788.1"/>
    </source>
</evidence>
<proteinExistence type="predicted"/>
<reference evidence="2 3" key="1">
    <citation type="submission" date="2019-07" db="EMBL/GenBank/DDBJ databases">
        <authorList>
            <person name="Park Y.J."/>
            <person name="Jeong S.E."/>
            <person name="Jung H.S."/>
        </authorList>
    </citation>
    <scope>NUCLEOTIDE SEQUENCE [LARGE SCALE GENOMIC DNA]</scope>
    <source>
        <strain evidence="3">P16(2019)</strain>
    </source>
</reference>
<dbReference type="Proteomes" id="UP000318521">
    <property type="component" value="Unassembled WGS sequence"/>
</dbReference>
<keyword evidence="1" id="KW-0812">Transmembrane</keyword>
<comment type="caution">
    <text evidence="2">The sequence shown here is derived from an EMBL/GenBank/DDBJ whole genome shotgun (WGS) entry which is preliminary data.</text>
</comment>
<gene>
    <name evidence="2" type="ORF">FN960_19485</name>
</gene>
<dbReference type="EMBL" id="VLXZ01000019">
    <property type="protein sequence ID" value="TSB44788.1"/>
    <property type="molecule type" value="Genomic_DNA"/>
</dbReference>
<dbReference type="RefSeq" id="WP_143850550.1">
    <property type="nucleotide sequence ID" value="NZ_VLXZ01000019.1"/>
</dbReference>
<organism evidence="2 3">
    <name type="scientific">Alkalicoccobacillus porphyridii</name>
    <dbReference type="NCBI Taxonomy" id="2597270"/>
    <lineage>
        <taxon>Bacteria</taxon>
        <taxon>Bacillati</taxon>
        <taxon>Bacillota</taxon>
        <taxon>Bacilli</taxon>
        <taxon>Bacillales</taxon>
        <taxon>Bacillaceae</taxon>
        <taxon>Alkalicoccobacillus</taxon>
    </lineage>
</organism>